<comment type="caution">
    <text evidence="1">The sequence shown here is derived from an EMBL/GenBank/DDBJ whole genome shotgun (WGS) entry which is preliminary data.</text>
</comment>
<dbReference type="Pfam" id="PF10038">
    <property type="entry name" value="DUF2274"/>
    <property type="match status" value="1"/>
</dbReference>
<accession>A0A396RQE6</accession>
<name>A0A396RQE6_9SPHN</name>
<evidence type="ECO:0000313" key="2">
    <source>
        <dbReference type="Proteomes" id="UP000266693"/>
    </source>
</evidence>
<organism evidence="1 2">
    <name type="scientific">Sphingomonas gilva</name>
    <dbReference type="NCBI Taxonomy" id="2305907"/>
    <lineage>
        <taxon>Bacteria</taxon>
        <taxon>Pseudomonadati</taxon>
        <taxon>Pseudomonadota</taxon>
        <taxon>Alphaproteobacteria</taxon>
        <taxon>Sphingomonadales</taxon>
        <taxon>Sphingomonadaceae</taxon>
        <taxon>Sphingomonas</taxon>
    </lineage>
</organism>
<dbReference type="InterPro" id="IPR018733">
    <property type="entry name" value="DUF2274"/>
</dbReference>
<reference evidence="1 2" key="1">
    <citation type="submission" date="2018-08" db="EMBL/GenBank/DDBJ databases">
        <title>The multiple taxonomic identification of Sphingomonas gilva.</title>
        <authorList>
            <person name="Zhu D."/>
            <person name="Zheng S."/>
        </authorList>
    </citation>
    <scope>NUCLEOTIDE SEQUENCE [LARGE SCALE GENOMIC DNA]</scope>
    <source>
        <strain evidence="1 2">ZDH117</strain>
    </source>
</reference>
<gene>
    <name evidence="1" type="ORF">D1610_06690</name>
</gene>
<dbReference type="OrthoDB" id="9803810at2"/>
<dbReference type="EMBL" id="QWLV01000002">
    <property type="protein sequence ID" value="RHW18166.1"/>
    <property type="molecule type" value="Genomic_DNA"/>
</dbReference>
<protein>
    <submittedName>
        <fullName evidence="1">DUF2274 domain-containing protein</fullName>
    </submittedName>
</protein>
<sequence length="75" mass="8274">MSELKLPRLPDRKPVKLTIAVLPELHQALLDYAGVYAEVYGEEESVSELIPAMLAGFLASDRVFAKARKTDRASS</sequence>
<dbReference type="RefSeq" id="WP_118863356.1">
    <property type="nucleotide sequence ID" value="NZ_QWLV01000002.1"/>
</dbReference>
<dbReference type="Proteomes" id="UP000266693">
    <property type="component" value="Unassembled WGS sequence"/>
</dbReference>
<evidence type="ECO:0000313" key="1">
    <source>
        <dbReference type="EMBL" id="RHW18166.1"/>
    </source>
</evidence>
<proteinExistence type="predicted"/>
<keyword evidence="2" id="KW-1185">Reference proteome</keyword>
<dbReference type="AlphaFoldDB" id="A0A396RQE6"/>